<dbReference type="PANTHER" id="PTHR11124">
    <property type="entry name" value="VACUOLAR SORTING PROTEIN VPS29"/>
    <property type="match status" value="1"/>
</dbReference>
<keyword evidence="6" id="KW-1185">Reference proteome</keyword>
<name>A0ABD3PF41_9STRA</name>
<feature type="domain" description="Calcineurin-like phosphoesterase" evidence="4">
    <location>
        <begin position="9"/>
        <end position="179"/>
    </location>
</feature>
<dbReference type="Pfam" id="PF12850">
    <property type="entry name" value="Metallophos_2"/>
    <property type="match status" value="1"/>
</dbReference>
<evidence type="ECO:0000313" key="6">
    <source>
        <dbReference type="Proteomes" id="UP001530315"/>
    </source>
</evidence>
<evidence type="ECO:0000256" key="3">
    <source>
        <dbReference type="SAM" id="MobiDB-lite"/>
    </source>
</evidence>
<feature type="compositionally biased region" description="Gly residues" evidence="3">
    <location>
        <begin position="89"/>
        <end position="118"/>
    </location>
</feature>
<sequence length="233" mass="24407">MSSNFGELVLLVGDHHIPMRAHSIPKQFRKLLIPGKMQRVLCTGNVGCVEEYDRLKNLVGGSANDVICVAGEYDRIQQPSSGGHHHHGGGGGGGGGGGMTTAGVGGGDDAAEGGGGGASSSSSSSLSLLLPSLPETKVINLGQFRVGLIGGHQVVPWGDLSALSMVRRRMNVDVLVCGRRRKVGVVEYEAYDSCTPDVNPSFILLAIQGNKVVCYVYELKDGEVDVSKTEFSK</sequence>
<dbReference type="AlphaFoldDB" id="A0ABD3PF41"/>
<evidence type="ECO:0000259" key="4">
    <source>
        <dbReference type="Pfam" id="PF12850"/>
    </source>
</evidence>
<dbReference type="InterPro" id="IPR024654">
    <property type="entry name" value="Calcineurin-like_PHP_lpxH"/>
</dbReference>
<dbReference type="Proteomes" id="UP001530315">
    <property type="component" value="Unassembled WGS sequence"/>
</dbReference>
<evidence type="ECO:0000256" key="2">
    <source>
        <dbReference type="ARBA" id="ARBA00017767"/>
    </source>
</evidence>
<evidence type="ECO:0000313" key="5">
    <source>
        <dbReference type="EMBL" id="KAL3786332.1"/>
    </source>
</evidence>
<reference evidence="5 6" key="1">
    <citation type="submission" date="2024-10" db="EMBL/GenBank/DDBJ databases">
        <title>Updated reference genomes for cyclostephanoid diatoms.</title>
        <authorList>
            <person name="Roberts W.R."/>
            <person name="Alverson A.J."/>
        </authorList>
    </citation>
    <scope>NUCLEOTIDE SEQUENCE [LARGE SCALE GENOMIC DNA]</scope>
    <source>
        <strain evidence="5 6">AJA276-08</strain>
    </source>
</reference>
<dbReference type="SUPFAM" id="SSF56300">
    <property type="entry name" value="Metallo-dependent phosphatases"/>
    <property type="match status" value="1"/>
</dbReference>
<protein>
    <recommendedName>
        <fullName evidence="2">Vacuolar protein sorting-associated protein 29</fullName>
    </recommendedName>
</protein>
<dbReference type="Gene3D" id="3.60.21.10">
    <property type="match status" value="2"/>
</dbReference>
<comment type="caution">
    <text evidence="5">The sequence shown here is derived from an EMBL/GenBank/DDBJ whole genome shotgun (WGS) entry which is preliminary data.</text>
</comment>
<accession>A0ABD3PF41</accession>
<dbReference type="EMBL" id="JALLAZ020000835">
    <property type="protein sequence ID" value="KAL3786332.1"/>
    <property type="molecule type" value="Genomic_DNA"/>
</dbReference>
<gene>
    <name evidence="5" type="ORF">ACHAW5_001517</name>
</gene>
<organism evidence="5 6">
    <name type="scientific">Stephanodiscus triporus</name>
    <dbReference type="NCBI Taxonomy" id="2934178"/>
    <lineage>
        <taxon>Eukaryota</taxon>
        <taxon>Sar</taxon>
        <taxon>Stramenopiles</taxon>
        <taxon>Ochrophyta</taxon>
        <taxon>Bacillariophyta</taxon>
        <taxon>Coscinodiscophyceae</taxon>
        <taxon>Thalassiosirophycidae</taxon>
        <taxon>Stephanodiscales</taxon>
        <taxon>Stephanodiscaceae</taxon>
        <taxon>Stephanodiscus</taxon>
    </lineage>
</organism>
<dbReference type="InterPro" id="IPR029052">
    <property type="entry name" value="Metallo-depent_PP-like"/>
</dbReference>
<dbReference type="InterPro" id="IPR000979">
    <property type="entry name" value="Phosphodiesterase_MJ0936/Vps29"/>
</dbReference>
<proteinExistence type="inferred from homology"/>
<comment type="similarity">
    <text evidence="1">Belongs to the VPS29 family.</text>
</comment>
<feature type="region of interest" description="Disordered" evidence="3">
    <location>
        <begin position="78"/>
        <end position="119"/>
    </location>
</feature>
<evidence type="ECO:0000256" key="1">
    <source>
        <dbReference type="ARBA" id="ARBA00005945"/>
    </source>
</evidence>